<dbReference type="PROSITE" id="PS01332">
    <property type="entry name" value="HTH_RRF2_1"/>
    <property type="match status" value="1"/>
</dbReference>
<evidence type="ECO:0000313" key="3">
    <source>
        <dbReference type="Proteomes" id="UP000308196"/>
    </source>
</evidence>
<dbReference type="STRING" id="1123265.GCA_000686625_02233"/>
<dbReference type="PANTHER" id="PTHR33221">
    <property type="entry name" value="WINGED HELIX-TURN-HELIX TRANSCRIPTIONAL REGULATOR, RRF2 FAMILY"/>
    <property type="match status" value="1"/>
</dbReference>
<reference evidence="1 4" key="2">
    <citation type="submission" date="2024-06" db="EMBL/GenBank/DDBJ databases">
        <title>Soil Sphingobacterium thalpophilum.</title>
        <authorList>
            <person name="Yang J."/>
            <person name="Li J."/>
        </authorList>
    </citation>
    <scope>NUCLEOTIDE SEQUENCE [LARGE SCALE GENOMIC DNA]</scope>
    <source>
        <strain evidence="1 4">22g91tb</strain>
    </source>
</reference>
<accession>A0A4U9V7M9</accession>
<sequence>MLHNLRFATALHIMVLAQLDDTLRWLPSEYIASSIQINASVVRKEIASLKAASLLVSKEGKGGGIRINTELEDITLADIYLSTKQNELPGKFNNPNPACIVGKNINSKLQVLYQEVDTDIIRHLEKIKLRDFSNTFNT</sequence>
<dbReference type="GeneID" id="78463302"/>
<dbReference type="Pfam" id="PF02082">
    <property type="entry name" value="Rrf2"/>
    <property type="match status" value="1"/>
</dbReference>
<evidence type="ECO:0000313" key="1">
    <source>
        <dbReference type="EMBL" id="MEZ0454036.1"/>
    </source>
</evidence>
<dbReference type="Proteomes" id="UP000308196">
    <property type="component" value="Chromosome"/>
</dbReference>
<dbReference type="SUPFAM" id="SSF46785">
    <property type="entry name" value="Winged helix' DNA-binding domain"/>
    <property type="match status" value="1"/>
</dbReference>
<dbReference type="PANTHER" id="PTHR33221:SF15">
    <property type="entry name" value="HTH-TYPE TRANSCRIPTIONAL REGULATOR YWGB-RELATED"/>
    <property type="match status" value="1"/>
</dbReference>
<organism evidence="2 3">
    <name type="scientific">Sphingobacterium thalpophilum</name>
    <dbReference type="NCBI Taxonomy" id="259"/>
    <lineage>
        <taxon>Bacteria</taxon>
        <taxon>Pseudomonadati</taxon>
        <taxon>Bacteroidota</taxon>
        <taxon>Sphingobacteriia</taxon>
        <taxon>Sphingobacteriales</taxon>
        <taxon>Sphingobacteriaceae</taxon>
        <taxon>Sphingobacterium</taxon>
    </lineage>
</organism>
<proteinExistence type="predicted"/>
<dbReference type="InterPro" id="IPR000944">
    <property type="entry name" value="Tscrpt_reg_Rrf2"/>
</dbReference>
<dbReference type="GO" id="GO:0005829">
    <property type="term" value="C:cytosol"/>
    <property type="evidence" value="ECO:0007669"/>
    <property type="project" value="TreeGrafter"/>
</dbReference>
<dbReference type="AlphaFoldDB" id="A0A4U9V7M9"/>
<dbReference type="Proteomes" id="UP001566204">
    <property type="component" value="Unassembled WGS sequence"/>
</dbReference>
<evidence type="ECO:0000313" key="4">
    <source>
        <dbReference type="Proteomes" id="UP001566204"/>
    </source>
</evidence>
<dbReference type="Gene3D" id="1.10.10.10">
    <property type="entry name" value="Winged helix-like DNA-binding domain superfamily/Winged helix DNA-binding domain"/>
    <property type="match status" value="1"/>
</dbReference>
<dbReference type="PROSITE" id="PS51197">
    <property type="entry name" value="HTH_RRF2_2"/>
    <property type="match status" value="1"/>
</dbReference>
<dbReference type="KEGG" id="stha:NCTC11429_02597"/>
<gene>
    <name evidence="2" type="primary">ywnA</name>
    <name evidence="1" type="ORF">ABTW24_20760</name>
    <name evidence="2" type="ORF">NCTC11429_02597</name>
</gene>
<dbReference type="InterPro" id="IPR036390">
    <property type="entry name" value="WH_DNA-bd_sf"/>
</dbReference>
<keyword evidence="4" id="KW-1185">Reference proteome</keyword>
<dbReference type="InterPro" id="IPR036388">
    <property type="entry name" value="WH-like_DNA-bd_sf"/>
</dbReference>
<evidence type="ECO:0000313" key="2">
    <source>
        <dbReference type="EMBL" id="VTR41863.1"/>
    </source>
</evidence>
<dbReference type="RefSeq" id="WP_028072402.1">
    <property type="nucleotide sequence ID" value="NZ_CP141191.1"/>
</dbReference>
<reference evidence="2 3" key="1">
    <citation type="submission" date="2019-05" db="EMBL/GenBank/DDBJ databases">
        <authorList>
            <consortium name="Pathogen Informatics"/>
        </authorList>
    </citation>
    <scope>NUCLEOTIDE SEQUENCE [LARGE SCALE GENOMIC DNA]</scope>
    <source>
        <strain evidence="2 3">NCTC11429</strain>
    </source>
</reference>
<dbReference type="GO" id="GO:0003700">
    <property type="term" value="F:DNA-binding transcription factor activity"/>
    <property type="evidence" value="ECO:0007669"/>
    <property type="project" value="TreeGrafter"/>
</dbReference>
<dbReference type="EMBL" id="JBEOQB010000006">
    <property type="protein sequence ID" value="MEZ0454036.1"/>
    <property type="molecule type" value="Genomic_DNA"/>
</dbReference>
<dbReference type="InterPro" id="IPR030489">
    <property type="entry name" value="TR_Rrf2-type_CS"/>
</dbReference>
<dbReference type="EMBL" id="LR590484">
    <property type="protein sequence ID" value="VTR41863.1"/>
    <property type="molecule type" value="Genomic_DNA"/>
</dbReference>
<protein>
    <submittedName>
        <fullName evidence="2">HTH-type transcriptional regulator ywnA</fullName>
    </submittedName>
    <submittedName>
        <fullName evidence="1">Rrf2 family transcriptional regulator</fullName>
    </submittedName>
</protein>
<name>A0A4U9V7M9_9SPHI</name>